<dbReference type="AlphaFoldDB" id="A0A820PRI1"/>
<evidence type="ECO:0000313" key="1">
    <source>
        <dbReference type="EMBL" id="CAF4412583.1"/>
    </source>
</evidence>
<dbReference type="Proteomes" id="UP000663851">
    <property type="component" value="Unassembled WGS sequence"/>
</dbReference>
<protein>
    <recommendedName>
        <fullName evidence="3">Ig-like domain-containing protein</fullName>
    </recommendedName>
</protein>
<comment type="caution">
    <text evidence="1">The sequence shown here is derived from an EMBL/GenBank/DDBJ whole genome shotgun (WGS) entry which is preliminary data.</text>
</comment>
<organism evidence="1 2">
    <name type="scientific">Rotaria socialis</name>
    <dbReference type="NCBI Taxonomy" id="392032"/>
    <lineage>
        <taxon>Eukaryota</taxon>
        <taxon>Metazoa</taxon>
        <taxon>Spiralia</taxon>
        <taxon>Gnathifera</taxon>
        <taxon>Rotifera</taxon>
        <taxon>Eurotatoria</taxon>
        <taxon>Bdelloidea</taxon>
        <taxon>Philodinida</taxon>
        <taxon>Philodinidae</taxon>
        <taxon>Rotaria</taxon>
    </lineage>
</organism>
<evidence type="ECO:0008006" key="3">
    <source>
        <dbReference type="Google" id="ProtNLM"/>
    </source>
</evidence>
<sequence length="983" mass="109699">MKASHSIVGLPLHSDVIRYTIDISNSDVVREKGIASNLRQLKLNADARLHPTACIALDSIRNLESVQCAYEGQQLLLLTFDSEANANLIFNKWNISGAEYVNGGPEWGCLNLTTQQPAVIFERISNFRLKDKYIFIETFKHASNSPFLCFANISMHLVLEHGSMITSPPPPSSHSPSKRQVEVPTPRSTCIFCSWSLRPLNPSGGQLFLPGQTVTVSWSYSNIDDTTKLKITLYRKQLLVDASISTITTQINTVQSSFVIPANLATSPYDQYYFQFGFSSLLISHQNTSATFYIPTQSSIIPGTTPAINNVFYPGDIVPLSWQSVKFPAASQVTVYFKRARPIIPDVTLATFTVLAIANSYNYTIQSTLDNAANDKYYYFEFNYCTSLFSLNCIKTTNNFFVITRPHVIPTFPLAGASFSPSQSVTLTWTSANFVGINNVLTITLRHYNYLLPDSDTDTFTCTVQSSGSCSRTLPATGISLAGYYFEFNWCQHWYSTGCTAHSNKFTISAHAVGSWNYDAQHGQALAPKALHFSSCPSLCPTRNIALAYLCNICANRLLLEMQVNCTNCWATFDYSLVEMDILHTGNSTSLDKIAVRMNSSVSVNLDFILRANFQLGILGLYDITPIPIGPSIMIPLGFTTITLGFFFAPSILWNITVDGIGNLTAGINYQWQSNLAFVSTPGNTSYQYEHSLSRNMHPTQGNIQGDLDVDLAFRPAIEFSIGLFVIALGTEGYIAFESAWRYPPFSALSTTTFDWDPREIAPFHLSFPTNACLTTHYIQYHTNYGIRNTDISITFDILDARVKAFTGLELSLKTQSFFDIGPYELTSGCMYPVYPNTNPSQTIYLVLNRQFNSINDTNNRYLSSVVVTDLANALNISQIRIYYNSTFSVQQNQMTGIMIALLPSNSVSTSEPTVAITDPVKTKFSDPYPMEAIRHTISCEQGRQINLPPLTYPLVLTFEHYIKITKQSPEILINKKKKDHRR</sequence>
<name>A0A820PRI1_9BILA</name>
<proteinExistence type="predicted"/>
<reference evidence="1" key="1">
    <citation type="submission" date="2021-02" db="EMBL/GenBank/DDBJ databases">
        <authorList>
            <person name="Nowell W R."/>
        </authorList>
    </citation>
    <scope>NUCLEOTIDE SEQUENCE</scope>
</reference>
<evidence type="ECO:0000313" key="2">
    <source>
        <dbReference type="Proteomes" id="UP000663851"/>
    </source>
</evidence>
<accession>A0A820PRI1</accession>
<dbReference type="EMBL" id="CAJOBO010001833">
    <property type="protein sequence ID" value="CAF4412583.1"/>
    <property type="molecule type" value="Genomic_DNA"/>
</dbReference>
<gene>
    <name evidence="1" type="ORF">HFQ381_LOCUS20941</name>
</gene>